<dbReference type="Gene3D" id="3.30.70.1290">
    <property type="entry name" value="Transposase IS200-like"/>
    <property type="match status" value="1"/>
</dbReference>
<dbReference type="GO" id="GO:0004803">
    <property type="term" value="F:transposase activity"/>
    <property type="evidence" value="ECO:0007669"/>
    <property type="project" value="InterPro"/>
</dbReference>
<feature type="domain" description="Transposase IS200-like" evidence="1">
    <location>
        <begin position="12"/>
        <end position="143"/>
    </location>
</feature>
<evidence type="ECO:0000313" key="5">
    <source>
        <dbReference type="Proteomes" id="UP000583101"/>
    </source>
</evidence>
<dbReference type="RefSeq" id="WP_134337572.1">
    <property type="nucleotide sequence ID" value="NZ_BMCZ01000006.1"/>
</dbReference>
<name>A0A4Y8A9M3_9SPHI</name>
<reference evidence="3" key="2">
    <citation type="submission" date="2019-03" db="EMBL/GenBank/DDBJ databases">
        <authorList>
            <person name="Yan Y.-Q."/>
            <person name="Du Z.-J."/>
        </authorList>
    </citation>
    <scope>NUCLEOTIDE SEQUENCE</scope>
    <source>
        <strain evidence="3">PP-F2FG21</strain>
    </source>
</reference>
<proteinExistence type="predicted"/>
<dbReference type="SMART" id="SM01321">
    <property type="entry name" value="Y1_Tnp"/>
    <property type="match status" value="1"/>
</dbReference>
<dbReference type="OrthoDB" id="9788881at2"/>
<comment type="caution">
    <text evidence="3">The sequence shown here is derived from an EMBL/GenBank/DDBJ whole genome shotgun (WGS) entry which is preliminary data.</text>
</comment>
<dbReference type="PANTHER" id="PTHR34322">
    <property type="entry name" value="TRANSPOSASE, Y1_TNP DOMAIN-CONTAINING"/>
    <property type="match status" value="1"/>
</dbReference>
<sequence length="209" mass="25395">MAKSEHYYTKFEEGCFYHIYNRSIDKQLMFKSDANCRYFLKKFDQYLSSVIDTYAYCLLGNHFHLLIHVHENLTDFKETKNIDPSKSTHDIISHQFRKFFQSYSMAFNKQYKRVGTLFQTPFKRALVNDSSYYSQLVYYIHANPQSHNLTEDFRNWEWSSYHSILSDKPSKLKKIELIEWFGSKQAYQDYHHEYRNNMIQEKLMIDMNE</sequence>
<dbReference type="AlphaFoldDB" id="A0A4Y8A9M3"/>
<dbReference type="Proteomes" id="UP000297248">
    <property type="component" value="Unassembled WGS sequence"/>
</dbReference>
<reference evidence="2 5" key="3">
    <citation type="submission" date="2020-08" db="EMBL/GenBank/DDBJ databases">
        <title>Genomic Encyclopedia of Type Strains, Phase IV (KMG-IV): sequencing the most valuable type-strain genomes for metagenomic binning, comparative biology and taxonomic classification.</title>
        <authorList>
            <person name="Goeker M."/>
        </authorList>
    </citation>
    <scope>NUCLEOTIDE SEQUENCE [LARGE SCALE GENOMIC DNA]</scope>
    <source>
        <strain evidence="2 5">DSM 100995</strain>
    </source>
</reference>
<evidence type="ECO:0000259" key="1">
    <source>
        <dbReference type="SMART" id="SM01321"/>
    </source>
</evidence>
<evidence type="ECO:0000313" key="3">
    <source>
        <dbReference type="EMBL" id="TEW64597.1"/>
    </source>
</evidence>
<gene>
    <name evidence="3" type="ORF">E2R65_16405</name>
    <name evidence="2" type="ORF">GGR35_003213</name>
</gene>
<organism evidence="3 4">
    <name type="scientific">Mucilaginibacter phyllosphaerae</name>
    <dbReference type="NCBI Taxonomy" id="1812349"/>
    <lineage>
        <taxon>Bacteria</taxon>
        <taxon>Pseudomonadati</taxon>
        <taxon>Bacteroidota</taxon>
        <taxon>Sphingobacteriia</taxon>
        <taxon>Sphingobacteriales</taxon>
        <taxon>Sphingobacteriaceae</taxon>
        <taxon>Mucilaginibacter</taxon>
    </lineage>
</organism>
<dbReference type="InterPro" id="IPR002686">
    <property type="entry name" value="Transposase_17"/>
</dbReference>
<dbReference type="GO" id="GO:0003677">
    <property type="term" value="F:DNA binding"/>
    <property type="evidence" value="ECO:0007669"/>
    <property type="project" value="InterPro"/>
</dbReference>
<dbReference type="Proteomes" id="UP000583101">
    <property type="component" value="Unassembled WGS sequence"/>
</dbReference>
<keyword evidence="5" id="KW-1185">Reference proteome</keyword>
<reference evidence="3 4" key="1">
    <citation type="journal article" date="2016" name="Int. J. Syst. Evol. Microbiol.">
        <title>Proposal of Mucilaginibacter phyllosphaerae sp. nov. isolated from the phyllosphere of Galium album.</title>
        <authorList>
            <person name="Aydogan E.L."/>
            <person name="Busse H.J."/>
            <person name="Moser G."/>
            <person name="Muller C."/>
            <person name="Kampfer P."/>
            <person name="Glaeser S.P."/>
        </authorList>
    </citation>
    <scope>NUCLEOTIDE SEQUENCE [LARGE SCALE GENOMIC DNA]</scope>
    <source>
        <strain evidence="3 4">PP-F2FG21</strain>
    </source>
</reference>
<dbReference type="PANTHER" id="PTHR34322:SF2">
    <property type="entry name" value="TRANSPOSASE IS200-LIKE DOMAIN-CONTAINING PROTEIN"/>
    <property type="match status" value="1"/>
</dbReference>
<evidence type="ECO:0000313" key="4">
    <source>
        <dbReference type="Proteomes" id="UP000297248"/>
    </source>
</evidence>
<dbReference type="EMBL" id="JACIEG010000006">
    <property type="protein sequence ID" value="MBB3970590.1"/>
    <property type="molecule type" value="Genomic_DNA"/>
</dbReference>
<dbReference type="SUPFAM" id="SSF143422">
    <property type="entry name" value="Transposase IS200-like"/>
    <property type="match status" value="1"/>
</dbReference>
<protein>
    <submittedName>
        <fullName evidence="2">REP element-mobilizing transposase RayT</fullName>
    </submittedName>
</protein>
<accession>A0A4Y8A9M3</accession>
<dbReference type="InterPro" id="IPR036515">
    <property type="entry name" value="Transposase_17_sf"/>
</dbReference>
<evidence type="ECO:0000313" key="2">
    <source>
        <dbReference type="EMBL" id="MBB3970590.1"/>
    </source>
</evidence>
<dbReference type="EMBL" id="SNQG01000006">
    <property type="protein sequence ID" value="TEW64597.1"/>
    <property type="molecule type" value="Genomic_DNA"/>
</dbReference>
<dbReference type="GO" id="GO:0006313">
    <property type="term" value="P:DNA transposition"/>
    <property type="evidence" value="ECO:0007669"/>
    <property type="project" value="InterPro"/>
</dbReference>